<proteinExistence type="predicted"/>
<keyword evidence="2" id="KW-1185">Reference proteome</keyword>
<gene>
    <name evidence="1" type="ORF">Selli1_09780</name>
</gene>
<reference evidence="1 2" key="1">
    <citation type="journal article" date="2023" name="Int. J. Syst. Evol. Microbiol.">
        <title>Sellimonas catena sp. nov., isolated from human faeces.</title>
        <authorList>
            <person name="Hisatomi A."/>
            <person name="Ohkuma M."/>
            <person name="Sakamoto M."/>
        </authorList>
    </citation>
    <scope>NUCLEOTIDE SEQUENCE [LARGE SCALE GENOMIC DNA]</scope>
    <source>
        <strain evidence="1 2">12EGH17</strain>
    </source>
</reference>
<name>A0A9W6FC00_9FIRM</name>
<comment type="caution">
    <text evidence="1">The sequence shown here is derived from an EMBL/GenBank/DDBJ whole genome shotgun (WGS) entry which is preliminary data.</text>
</comment>
<organism evidence="1 2">
    <name type="scientific">Sellimonas catena</name>
    <dbReference type="NCBI Taxonomy" id="2994035"/>
    <lineage>
        <taxon>Bacteria</taxon>
        <taxon>Bacillati</taxon>
        <taxon>Bacillota</taxon>
        <taxon>Clostridia</taxon>
        <taxon>Lachnospirales</taxon>
        <taxon>Lachnospiraceae</taxon>
        <taxon>Sellimonas</taxon>
    </lineage>
</organism>
<dbReference type="Proteomes" id="UP001145145">
    <property type="component" value="Unassembled WGS sequence"/>
</dbReference>
<protein>
    <submittedName>
        <fullName evidence="1">Uncharacterized protein</fullName>
    </submittedName>
</protein>
<evidence type="ECO:0000313" key="1">
    <source>
        <dbReference type="EMBL" id="GLG03804.1"/>
    </source>
</evidence>
<accession>A0A9W6FC00</accession>
<sequence length="99" mass="11209">MKLKDTLISEFHALGIEGLEVKELHLLNGFFVNLEYPLANGQSVKLLEDKKIYLGNQIERPGSDRCYGIVADESYLLVCEYGCNGTDPEIIIYKKRNTV</sequence>
<dbReference type="EMBL" id="BSBO01000007">
    <property type="protein sequence ID" value="GLG03804.1"/>
    <property type="molecule type" value="Genomic_DNA"/>
</dbReference>
<evidence type="ECO:0000313" key="2">
    <source>
        <dbReference type="Proteomes" id="UP001145145"/>
    </source>
</evidence>
<dbReference type="AlphaFoldDB" id="A0A9W6FC00"/>